<feature type="compositionally biased region" description="Low complexity" evidence="1">
    <location>
        <begin position="72"/>
        <end position="84"/>
    </location>
</feature>
<dbReference type="STRING" id="589382.SAMN04489721_1350"/>
<dbReference type="SUPFAM" id="SSF54106">
    <property type="entry name" value="LysM domain"/>
    <property type="match status" value="2"/>
</dbReference>
<protein>
    <submittedName>
        <fullName evidence="4">LysM repeat protein</fullName>
    </submittedName>
    <submittedName>
        <fullName evidence="5">LysM repeat-containing protein</fullName>
    </submittedName>
</protein>
<gene>
    <name evidence="4" type="ORF">BCL57_003171</name>
    <name evidence="5" type="ORF">SAMN04489721_1350</name>
</gene>
<dbReference type="EMBL" id="LT629755">
    <property type="protein sequence ID" value="SDS45537.1"/>
    <property type="molecule type" value="Genomic_DNA"/>
</dbReference>
<dbReference type="Pfam" id="PF01476">
    <property type="entry name" value="LysM"/>
    <property type="match status" value="2"/>
</dbReference>
<name>A0A1H1SC37_9MICO</name>
<proteinExistence type="predicted"/>
<evidence type="ECO:0000259" key="3">
    <source>
        <dbReference type="PROSITE" id="PS51782"/>
    </source>
</evidence>
<reference evidence="6" key="1">
    <citation type="submission" date="2016-10" db="EMBL/GenBank/DDBJ databases">
        <authorList>
            <person name="Varghese N."/>
            <person name="Submissions S."/>
        </authorList>
    </citation>
    <scope>NUCLEOTIDE SEQUENCE [LARGE SCALE GENOMIC DNA]</scope>
    <source>
        <strain evidence="6">CPCC 202695</strain>
    </source>
</reference>
<keyword evidence="2" id="KW-0472">Membrane</keyword>
<keyword evidence="7" id="KW-1185">Reference proteome</keyword>
<dbReference type="PROSITE" id="PS51782">
    <property type="entry name" value="LYSM"/>
    <property type="match status" value="2"/>
</dbReference>
<dbReference type="InterPro" id="IPR018392">
    <property type="entry name" value="LysM"/>
</dbReference>
<feature type="transmembrane region" description="Helical" evidence="2">
    <location>
        <begin position="32"/>
        <end position="54"/>
    </location>
</feature>
<dbReference type="SMART" id="SM00257">
    <property type="entry name" value="LysM"/>
    <property type="match status" value="2"/>
</dbReference>
<dbReference type="PANTHER" id="PTHR33734:SF22">
    <property type="entry name" value="MEMBRANE-BOUND LYTIC MUREIN TRANSGLYCOSYLASE D"/>
    <property type="match status" value="1"/>
</dbReference>
<dbReference type="RefSeq" id="WP_092670359.1">
    <property type="nucleotide sequence ID" value="NZ_BMDN01000006.1"/>
</dbReference>
<dbReference type="EMBL" id="SODL02000006">
    <property type="protein sequence ID" value="MCP2368992.1"/>
    <property type="molecule type" value="Genomic_DNA"/>
</dbReference>
<dbReference type="Gene3D" id="3.10.350.10">
    <property type="entry name" value="LysM domain"/>
    <property type="match status" value="2"/>
</dbReference>
<evidence type="ECO:0000256" key="1">
    <source>
        <dbReference type="SAM" id="MobiDB-lite"/>
    </source>
</evidence>
<dbReference type="Proteomes" id="UP000199482">
    <property type="component" value="Chromosome I"/>
</dbReference>
<reference evidence="5" key="2">
    <citation type="submission" date="2016-10" db="EMBL/GenBank/DDBJ databases">
        <authorList>
            <person name="de Groot N.N."/>
        </authorList>
    </citation>
    <scope>NUCLEOTIDE SEQUENCE [LARGE SCALE GENOMIC DNA]</scope>
    <source>
        <strain evidence="5">CPCC 202695</strain>
    </source>
</reference>
<feature type="region of interest" description="Disordered" evidence="1">
    <location>
        <begin position="57"/>
        <end position="84"/>
    </location>
</feature>
<organism evidence="5 6">
    <name type="scientific">Agromyces flavus</name>
    <dbReference type="NCBI Taxonomy" id="589382"/>
    <lineage>
        <taxon>Bacteria</taxon>
        <taxon>Bacillati</taxon>
        <taxon>Actinomycetota</taxon>
        <taxon>Actinomycetes</taxon>
        <taxon>Micrococcales</taxon>
        <taxon>Microbacteriaceae</taxon>
        <taxon>Agromyces</taxon>
    </lineage>
</organism>
<feature type="domain" description="LysM" evidence="3">
    <location>
        <begin position="89"/>
        <end position="133"/>
    </location>
</feature>
<keyword evidence="2" id="KW-1133">Transmembrane helix</keyword>
<feature type="domain" description="LysM" evidence="3">
    <location>
        <begin position="152"/>
        <end position="196"/>
    </location>
</feature>
<evidence type="ECO:0000256" key="2">
    <source>
        <dbReference type="SAM" id="Phobius"/>
    </source>
</evidence>
<accession>A0A1H1SC37</accession>
<evidence type="ECO:0000313" key="4">
    <source>
        <dbReference type="EMBL" id="MCP2368992.1"/>
    </source>
</evidence>
<dbReference type="AlphaFoldDB" id="A0A1H1SC37"/>
<dbReference type="Proteomes" id="UP000893823">
    <property type="component" value="Unassembled WGS sequence"/>
</dbReference>
<feature type="region of interest" description="Disordered" evidence="1">
    <location>
        <begin position="1"/>
        <end position="27"/>
    </location>
</feature>
<evidence type="ECO:0000313" key="7">
    <source>
        <dbReference type="Proteomes" id="UP000893823"/>
    </source>
</evidence>
<evidence type="ECO:0000313" key="6">
    <source>
        <dbReference type="Proteomes" id="UP000199482"/>
    </source>
</evidence>
<sequence length="368" mass="37610">MDQHREATSTGREVGRPEPASGGRRRRGVRRLLALPVAVAGAVAVTLGIVQPAAAAPQTVKRQPKPRALSGAPAAVEATSTSAATDVPAEVTVQEGDTVTAIAARYGLSTAEVLAENGLSWSTLIFPGQRLAMPGGIAAASTAPPVPRPEIERHVVRPGDTVSGIAAAYGLDVDVVLSANGLSRASLIFPGQAIVLPADGAEIPGGPGAEPSTGRALAVDPALDDAPAAMLDVHLNDTMRANAQVIVDVGRALGLPDRGIVIALAVAAQESGLRNLDHGDRDSLGLFQQRPSQGWGTVDQVLDPVHAAAAFFGGPSSPTVGTAPGLVDVPGWSSMTLTDAAQAVQHSGHPEHYGKWEASAQRWLTELG</sequence>
<dbReference type="CDD" id="cd00118">
    <property type="entry name" value="LysM"/>
    <property type="match status" value="2"/>
</dbReference>
<dbReference type="GO" id="GO:0008932">
    <property type="term" value="F:lytic endotransglycosylase activity"/>
    <property type="evidence" value="ECO:0007669"/>
    <property type="project" value="TreeGrafter"/>
</dbReference>
<keyword evidence="2" id="KW-0812">Transmembrane</keyword>
<dbReference type="PANTHER" id="PTHR33734">
    <property type="entry name" value="LYSM DOMAIN-CONTAINING GPI-ANCHORED PROTEIN 2"/>
    <property type="match status" value="1"/>
</dbReference>
<dbReference type="InterPro" id="IPR036779">
    <property type="entry name" value="LysM_dom_sf"/>
</dbReference>
<reference evidence="4" key="3">
    <citation type="submission" date="2022-06" db="EMBL/GenBank/DDBJ databases">
        <title>Genomic Encyclopedia of Type Strains, Phase III (KMG-III): the genomes of soil and plant-associated and newly described type strains.</title>
        <authorList>
            <person name="Whitman W."/>
        </authorList>
    </citation>
    <scope>NUCLEOTIDE SEQUENCE</scope>
    <source>
        <strain evidence="4">CPCC 202695</strain>
    </source>
</reference>
<evidence type="ECO:0000313" key="5">
    <source>
        <dbReference type="EMBL" id="SDS45537.1"/>
    </source>
</evidence>